<keyword evidence="2" id="KW-1185">Reference proteome</keyword>
<evidence type="ECO:0000313" key="1">
    <source>
        <dbReference type="EMBL" id="KAK0450543.1"/>
    </source>
</evidence>
<sequence>MLRLSFALRRLRTARIPCATYTTAAEPSSLHRIVRVENLPEGYNVSSIISSVNANPSEAVIPSKDHILIRFLDERSAKRSLDIQTVAMLAKYNATRTIKLRKVPETFTESQFNEILSKHGRVVSSCFDKSEGVIEAQFLDLHQAFKARDDFVAAGALPRFAETEPFIYPEWYSKSDEQPNQERFVKIDGLKDIETRLMSLRWTNNYKEIPPAAFISARYSSEKTMSVYFPTSALARQFKSICEPLAAGKCTLSLHSSDEAVSRGVVTAIDQGARRLVAVPFNGTLTDEKRTRFGRFFHNFGRLDARRITHTDGQLIVPFATVVGASSYVYHVYKGLRIKPPSGIKNVLPTFVGAYHSG</sequence>
<evidence type="ECO:0000313" key="2">
    <source>
        <dbReference type="Proteomes" id="UP001175211"/>
    </source>
</evidence>
<proteinExistence type="predicted"/>
<comment type="caution">
    <text evidence="1">The sequence shown here is derived from an EMBL/GenBank/DDBJ whole genome shotgun (WGS) entry which is preliminary data.</text>
</comment>
<accession>A0AA39MY71</accession>
<gene>
    <name evidence="1" type="ORF">EV420DRAFT_1562256</name>
</gene>
<dbReference type="AlphaFoldDB" id="A0AA39MY71"/>
<dbReference type="GeneID" id="85357439"/>
<reference evidence="1" key="1">
    <citation type="submission" date="2023-06" db="EMBL/GenBank/DDBJ databases">
        <authorList>
            <consortium name="Lawrence Berkeley National Laboratory"/>
            <person name="Ahrendt S."/>
            <person name="Sahu N."/>
            <person name="Indic B."/>
            <person name="Wong-Bajracharya J."/>
            <person name="Merenyi Z."/>
            <person name="Ke H.-M."/>
            <person name="Monk M."/>
            <person name="Kocsube S."/>
            <person name="Drula E."/>
            <person name="Lipzen A."/>
            <person name="Balint B."/>
            <person name="Henrissat B."/>
            <person name="Andreopoulos B."/>
            <person name="Martin F.M."/>
            <person name="Harder C.B."/>
            <person name="Rigling D."/>
            <person name="Ford K.L."/>
            <person name="Foster G.D."/>
            <person name="Pangilinan J."/>
            <person name="Papanicolaou A."/>
            <person name="Barry K."/>
            <person name="LaButti K."/>
            <person name="Viragh M."/>
            <person name="Koriabine M."/>
            <person name="Yan M."/>
            <person name="Riley R."/>
            <person name="Champramary S."/>
            <person name="Plett K.L."/>
            <person name="Tsai I.J."/>
            <person name="Slot J."/>
            <person name="Sipos G."/>
            <person name="Plett J."/>
            <person name="Nagy L.G."/>
            <person name="Grigoriev I.V."/>
        </authorList>
    </citation>
    <scope>NUCLEOTIDE SEQUENCE</scope>
    <source>
        <strain evidence="1">CCBAS 213</strain>
    </source>
</reference>
<organism evidence="1 2">
    <name type="scientific">Armillaria tabescens</name>
    <name type="common">Ringless honey mushroom</name>
    <name type="synonym">Agaricus tabescens</name>
    <dbReference type="NCBI Taxonomy" id="1929756"/>
    <lineage>
        <taxon>Eukaryota</taxon>
        <taxon>Fungi</taxon>
        <taxon>Dikarya</taxon>
        <taxon>Basidiomycota</taxon>
        <taxon>Agaricomycotina</taxon>
        <taxon>Agaricomycetes</taxon>
        <taxon>Agaricomycetidae</taxon>
        <taxon>Agaricales</taxon>
        <taxon>Marasmiineae</taxon>
        <taxon>Physalacriaceae</taxon>
        <taxon>Desarmillaria</taxon>
    </lineage>
</organism>
<protein>
    <submittedName>
        <fullName evidence="1">Uncharacterized protein</fullName>
    </submittedName>
</protein>
<name>A0AA39MY71_ARMTA</name>
<dbReference type="RefSeq" id="XP_060327414.1">
    <property type="nucleotide sequence ID" value="XM_060473891.1"/>
</dbReference>
<dbReference type="EMBL" id="JAUEPS010000035">
    <property type="protein sequence ID" value="KAK0450543.1"/>
    <property type="molecule type" value="Genomic_DNA"/>
</dbReference>
<dbReference type="Proteomes" id="UP001175211">
    <property type="component" value="Unassembled WGS sequence"/>
</dbReference>